<dbReference type="Pfam" id="PF13286">
    <property type="entry name" value="HD_assoc"/>
    <property type="match status" value="1"/>
</dbReference>
<dbReference type="NCBIfam" id="TIGR01353">
    <property type="entry name" value="dGTP_triPase"/>
    <property type="match status" value="1"/>
</dbReference>
<dbReference type="HAMAP" id="MF_01212">
    <property type="entry name" value="dGTPase_type2"/>
    <property type="match status" value="1"/>
</dbReference>
<dbReference type="InterPro" id="IPR003607">
    <property type="entry name" value="HD/PDEase_dom"/>
</dbReference>
<dbReference type="InterPro" id="IPR050135">
    <property type="entry name" value="dGTPase-like"/>
</dbReference>
<name>A0A845M945_9RHOB</name>
<dbReference type="NCBIfam" id="NF002326">
    <property type="entry name" value="PRK01286.1-1"/>
    <property type="match status" value="1"/>
</dbReference>
<dbReference type="GO" id="GO:0008832">
    <property type="term" value="F:dGTPase activity"/>
    <property type="evidence" value="ECO:0007669"/>
    <property type="project" value="TreeGrafter"/>
</dbReference>
<gene>
    <name evidence="4" type="ORF">GQE99_07740</name>
</gene>
<dbReference type="Gene3D" id="1.10.3210.10">
    <property type="entry name" value="Hypothetical protein af1432"/>
    <property type="match status" value="1"/>
</dbReference>
<dbReference type="SUPFAM" id="SSF109604">
    <property type="entry name" value="HD-domain/PDEase-like"/>
    <property type="match status" value="1"/>
</dbReference>
<accession>A0A845M945</accession>
<keyword evidence="5" id="KW-1185">Reference proteome</keyword>
<dbReference type="EMBL" id="WTUX01000011">
    <property type="protein sequence ID" value="MZR12911.1"/>
    <property type="molecule type" value="Genomic_DNA"/>
</dbReference>
<protein>
    <recommendedName>
        <fullName evidence="2">Deoxyguanosinetriphosphate triphosphohydrolase-like protein</fullName>
    </recommendedName>
</protein>
<dbReference type="PANTHER" id="PTHR11373">
    <property type="entry name" value="DEOXYNUCLEOSIDE TRIPHOSPHATE TRIPHOSPHOHYDROLASE"/>
    <property type="match status" value="1"/>
</dbReference>
<evidence type="ECO:0000313" key="4">
    <source>
        <dbReference type="EMBL" id="MZR12911.1"/>
    </source>
</evidence>
<dbReference type="SMART" id="SM00471">
    <property type="entry name" value="HDc"/>
    <property type="match status" value="1"/>
</dbReference>
<evidence type="ECO:0000256" key="2">
    <source>
        <dbReference type="HAMAP-Rule" id="MF_01212"/>
    </source>
</evidence>
<dbReference type="InterPro" id="IPR026875">
    <property type="entry name" value="PHydrolase_assoc_dom"/>
</dbReference>
<dbReference type="PANTHER" id="PTHR11373:SF43">
    <property type="entry name" value="DEOXYGUANOSINETRIPHOSPHATE TRIPHOSPHOHYDROLASE-LIKE PROTEIN"/>
    <property type="match status" value="1"/>
</dbReference>
<dbReference type="Pfam" id="PF01966">
    <property type="entry name" value="HD"/>
    <property type="match status" value="1"/>
</dbReference>
<organism evidence="4 5">
    <name type="scientific">Maritimibacter harenae</name>
    <dbReference type="NCBI Taxonomy" id="2606218"/>
    <lineage>
        <taxon>Bacteria</taxon>
        <taxon>Pseudomonadati</taxon>
        <taxon>Pseudomonadota</taxon>
        <taxon>Alphaproteobacteria</taxon>
        <taxon>Rhodobacterales</taxon>
        <taxon>Roseobacteraceae</taxon>
        <taxon>Maritimibacter</taxon>
    </lineage>
</organism>
<dbReference type="AlphaFoldDB" id="A0A845M945"/>
<dbReference type="NCBIfam" id="NF002328">
    <property type="entry name" value="PRK01286.1-3"/>
    <property type="match status" value="1"/>
</dbReference>
<dbReference type="PROSITE" id="PS51831">
    <property type="entry name" value="HD"/>
    <property type="match status" value="1"/>
</dbReference>
<proteinExistence type="inferred from homology"/>
<reference evidence="4 5" key="1">
    <citation type="submission" date="2019-12" db="EMBL/GenBank/DDBJ databases">
        <title>Maritimibacter sp. nov. sp. isolated from sea sand.</title>
        <authorList>
            <person name="Kim J."/>
            <person name="Jeong S.E."/>
            <person name="Jung H.S."/>
            <person name="Jeon C.O."/>
        </authorList>
    </citation>
    <scope>NUCLEOTIDE SEQUENCE [LARGE SCALE GENOMIC DNA]</scope>
    <source>
        <strain evidence="4 5">DP07</strain>
    </source>
</reference>
<dbReference type="GO" id="GO:0006203">
    <property type="term" value="P:dGTP catabolic process"/>
    <property type="evidence" value="ECO:0007669"/>
    <property type="project" value="TreeGrafter"/>
</dbReference>
<dbReference type="RefSeq" id="WP_161351028.1">
    <property type="nucleotide sequence ID" value="NZ_WTUX01000011.1"/>
</dbReference>
<dbReference type="InterPro" id="IPR006674">
    <property type="entry name" value="HD_domain"/>
</dbReference>
<sequence>MAATFACNPEESRGRLYPEEESLFRSPFQRDRDRIIHSSAFRRLKHKTQVFLEHEGDYYRTRLTHSIEVAQVARTISGVLGLNEQLTEAVALAHDLGHTPFGHTGEDALDALMQPYGGFDHNAQALRIVTSLERHYAEFDGLNLTWETLEGIAKHNGPVTGELPVALAEYNALHDLELDTHASAEAQVAALSDDIAYNNHDLHDAIRARLITEEEIAAVPMIERSYAAVDQSYPSLDMKRRRHEALRRVFGVMVEDVLTASRAAIAEVDPHSATDVRHAGRQIVRFSDEIWEEMNQLRGFLFRKVYRAPSVVKMREEVTTIVNELFPLFMENPDYLPAEWRDDLARAGDERALARIVADYIAGMTDRFAIETHGRFIGGTDTRPRLFAK</sequence>
<evidence type="ECO:0000256" key="1">
    <source>
        <dbReference type="ARBA" id="ARBA00022801"/>
    </source>
</evidence>
<dbReference type="CDD" id="cd00077">
    <property type="entry name" value="HDc"/>
    <property type="match status" value="1"/>
</dbReference>
<dbReference type="InterPro" id="IPR023023">
    <property type="entry name" value="dNTPase_2"/>
</dbReference>
<dbReference type="Proteomes" id="UP000467322">
    <property type="component" value="Unassembled WGS sequence"/>
</dbReference>
<dbReference type="InterPro" id="IPR006261">
    <property type="entry name" value="dGTPase"/>
</dbReference>
<comment type="caution">
    <text evidence="4">The sequence shown here is derived from an EMBL/GenBank/DDBJ whole genome shotgun (WGS) entry which is preliminary data.</text>
</comment>
<comment type="similarity">
    <text evidence="2">Belongs to the dGTPase family. Type 2 subfamily.</text>
</comment>
<evidence type="ECO:0000259" key="3">
    <source>
        <dbReference type="PROSITE" id="PS51831"/>
    </source>
</evidence>
<feature type="domain" description="HD" evidence="3">
    <location>
        <begin position="62"/>
        <end position="198"/>
    </location>
</feature>
<evidence type="ECO:0000313" key="5">
    <source>
        <dbReference type="Proteomes" id="UP000467322"/>
    </source>
</evidence>
<keyword evidence="1 2" id="KW-0378">Hydrolase</keyword>